<evidence type="ECO:0000313" key="1">
    <source>
        <dbReference type="EMBL" id="MCZ0962520.1"/>
    </source>
</evidence>
<dbReference type="EMBL" id="JAPTYD010000018">
    <property type="protein sequence ID" value="MCZ0962520.1"/>
    <property type="molecule type" value="Genomic_DNA"/>
</dbReference>
<sequence>MTLALQAGNSASTAKCSWLHSPRLFANKPGTVDACQGNSHCQLLMDSIGQQA</sequence>
<organism evidence="1 2">
    <name type="scientific">Paracoccus benzoatiresistens</name>
    <dbReference type="NCBI Taxonomy" id="2997341"/>
    <lineage>
        <taxon>Bacteria</taxon>
        <taxon>Pseudomonadati</taxon>
        <taxon>Pseudomonadota</taxon>
        <taxon>Alphaproteobacteria</taxon>
        <taxon>Rhodobacterales</taxon>
        <taxon>Paracoccaceae</taxon>
        <taxon>Paracoccus</taxon>
    </lineage>
</organism>
<proteinExistence type="predicted"/>
<keyword evidence="2" id="KW-1185">Reference proteome</keyword>
<name>A0ABT4J5W6_9RHOB</name>
<reference evidence="1" key="1">
    <citation type="submission" date="2022-12" db="EMBL/GenBank/DDBJ databases">
        <title>Paracoccus sp. EF6 isolated from a lake water.</title>
        <authorList>
            <person name="Liu H."/>
        </authorList>
    </citation>
    <scope>NUCLEOTIDE SEQUENCE</scope>
    <source>
        <strain evidence="1">EF6</strain>
    </source>
</reference>
<protein>
    <submittedName>
        <fullName evidence="1">Uncharacterized protein</fullName>
    </submittedName>
</protein>
<gene>
    <name evidence="1" type="ORF">OU682_12915</name>
</gene>
<dbReference type="Proteomes" id="UP001149822">
    <property type="component" value="Unassembled WGS sequence"/>
</dbReference>
<comment type="caution">
    <text evidence="1">The sequence shown here is derived from an EMBL/GenBank/DDBJ whole genome shotgun (WGS) entry which is preliminary data.</text>
</comment>
<dbReference type="RefSeq" id="WP_268942556.1">
    <property type="nucleotide sequence ID" value="NZ_JAPTYD010000018.1"/>
</dbReference>
<accession>A0ABT4J5W6</accession>
<evidence type="ECO:0000313" key="2">
    <source>
        <dbReference type="Proteomes" id="UP001149822"/>
    </source>
</evidence>